<feature type="compositionally biased region" description="Basic residues" evidence="1">
    <location>
        <begin position="143"/>
        <end position="152"/>
    </location>
</feature>
<gene>
    <name evidence="2" type="ORF">PLOB_00041494</name>
</gene>
<accession>A0ABN8PH13</accession>
<feature type="compositionally biased region" description="Basic and acidic residues" evidence="1">
    <location>
        <begin position="80"/>
        <end position="98"/>
    </location>
</feature>
<evidence type="ECO:0000313" key="2">
    <source>
        <dbReference type="EMBL" id="CAH3141006.1"/>
    </source>
</evidence>
<reference evidence="2 3" key="1">
    <citation type="submission" date="2022-05" db="EMBL/GenBank/DDBJ databases">
        <authorList>
            <consortium name="Genoscope - CEA"/>
            <person name="William W."/>
        </authorList>
    </citation>
    <scope>NUCLEOTIDE SEQUENCE [LARGE SCALE GENOMIC DNA]</scope>
</reference>
<feature type="region of interest" description="Disordered" evidence="1">
    <location>
        <begin position="75"/>
        <end position="106"/>
    </location>
</feature>
<proteinExistence type="predicted"/>
<dbReference type="Proteomes" id="UP001159405">
    <property type="component" value="Unassembled WGS sequence"/>
</dbReference>
<dbReference type="PANTHER" id="PTHR13518">
    <property type="entry name" value="PUTATIVE TREBLE-CLEF ZINC-FINGER C2ORF42 FAMILY MEMBER"/>
    <property type="match status" value="1"/>
</dbReference>
<comment type="caution">
    <text evidence="2">The sequence shown here is derived from an EMBL/GenBank/DDBJ whole genome shotgun (WGS) entry which is preliminary data.</text>
</comment>
<feature type="region of interest" description="Disordered" evidence="1">
    <location>
        <begin position="138"/>
        <end position="168"/>
    </location>
</feature>
<dbReference type="EMBL" id="CALNXK010000065">
    <property type="protein sequence ID" value="CAH3141006.1"/>
    <property type="molecule type" value="Genomic_DNA"/>
</dbReference>
<feature type="region of interest" description="Disordered" evidence="1">
    <location>
        <begin position="273"/>
        <end position="299"/>
    </location>
</feature>
<organism evidence="2 3">
    <name type="scientific">Porites lobata</name>
    <dbReference type="NCBI Taxonomy" id="104759"/>
    <lineage>
        <taxon>Eukaryota</taxon>
        <taxon>Metazoa</taxon>
        <taxon>Cnidaria</taxon>
        <taxon>Anthozoa</taxon>
        <taxon>Hexacorallia</taxon>
        <taxon>Scleractinia</taxon>
        <taxon>Fungiina</taxon>
        <taxon>Poritidae</taxon>
        <taxon>Porites</taxon>
    </lineage>
</organism>
<keyword evidence="3" id="KW-1185">Reference proteome</keyword>
<name>A0ABN8PH13_9CNID</name>
<feature type="compositionally biased region" description="Polar residues" evidence="1">
    <location>
        <begin position="154"/>
        <end position="168"/>
    </location>
</feature>
<dbReference type="PANTHER" id="PTHR13518:SF1">
    <property type="entry name" value="C2ORF42 HOMOLOG"/>
    <property type="match status" value="1"/>
</dbReference>
<sequence length="715" mass="78043">MTDMWSEQTTEQDSNPTLILENTILGSGEEQVIVKLLTTNTSVSSNGSEVFTKLLTGSSAGAAAGSTGKFLSGAQAQGLRKIEPKPADSGNESERLVEGDGEGSPFGRLLEINATRRGVKTCPLCTNKIGNRAKQCKYCSPGKQKRRSRKSQTSKEPNNDSEQSSSNVDMNMVLMDSEPDMPTSPIGNTAEVSVSSTSDVISKNVTEDVEAVTADNFVQGTQSSVNAIEGMEAETSQQNSGVIEAGKKTYHTSLQELIQTLLVQNQSSSLYVAQDSEEQADKVDTENSDVNQQEEQAGDVEVKEVKGNSVGAVGAVGSPENAYDANSVALFLGHLAQQNGKKARPSLNIASDNAEPNTSTSSPLGIKAKQVVIEDDLSSQAKYRKIRPKTIDECTITVEIQRSEDCAVEEEIANTVGEVKSAESQLRMLPGNATRRGVMPCQKCQCLIGCRSKVCKHCKFLLNEANPPFRRNRKLLRQAVQLQIPSNSFVTVFSVRRSKVGPDHRCFVWCQQNEPSSKMKDMYSCDYPPCVTAMDLENKPVVLCEHAKICRAQGSITNSRVLELNYEKLPSEYLTEVVSESLRELDRQCSSRGVPLVQGVSDRTFVVVDQLLHPDGVNNLASDFLGFVHVRFERSKVGSLWQTQVYCSGRPCIAWNPVFSCIAGKGNCQPSVVRSVNCIHYSACLWAITSNENLECEFKLYLEGAKVKFISSDTE</sequence>
<dbReference type="InterPro" id="IPR026049">
    <property type="entry name" value="C2orf42"/>
</dbReference>
<evidence type="ECO:0000313" key="3">
    <source>
        <dbReference type="Proteomes" id="UP001159405"/>
    </source>
</evidence>
<protein>
    <submittedName>
        <fullName evidence="2">Uncharacterized protein</fullName>
    </submittedName>
</protein>
<evidence type="ECO:0000256" key="1">
    <source>
        <dbReference type="SAM" id="MobiDB-lite"/>
    </source>
</evidence>